<dbReference type="GO" id="GO:0004930">
    <property type="term" value="F:G protein-coupled receptor activity"/>
    <property type="evidence" value="ECO:0007669"/>
    <property type="project" value="UniProtKB-KW"/>
</dbReference>
<keyword evidence="5" id="KW-0675">Receptor</keyword>
<keyword evidence="6" id="KW-0812">Transmembrane</keyword>
<organism evidence="7 8">
    <name type="scientific">Uria aalge</name>
    <name type="common">Common mure</name>
    <name type="synonym">Colymbus aalge</name>
    <dbReference type="NCBI Taxonomy" id="13746"/>
    <lineage>
        <taxon>Eukaryota</taxon>
        <taxon>Metazoa</taxon>
        <taxon>Chordata</taxon>
        <taxon>Craniata</taxon>
        <taxon>Vertebrata</taxon>
        <taxon>Euteleostomi</taxon>
        <taxon>Archelosauria</taxon>
        <taxon>Archosauria</taxon>
        <taxon>Dinosauria</taxon>
        <taxon>Saurischia</taxon>
        <taxon>Theropoda</taxon>
        <taxon>Coelurosauria</taxon>
        <taxon>Aves</taxon>
        <taxon>Neognathae</taxon>
        <taxon>Neoaves</taxon>
        <taxon>Charadriiformes</taxon>
        <taxon>Alcidae</taxon>
        <taxon>Uria</taxon>
    </lineage>
</organism>
<protein>
    <submittedName>
        <fullName evidence="7">O14AG protein</fullName>
    </submittedName>
</protein>
<keyword evidence="6" id="KW-0472">Membrane</keyword>
<keyword evidence="3" id="KW-0716">Sensory transduction</keyword>
<keyword evidence="6" id="KW-1133">Transmembrane helix</keyword>
<feature type="non-terminal residue" evidence="7">
    <location>
        <position position="1"/>
    </location>
</feature>
<evidence type="ECO:0000256" key="6">
    <source>
        <dbReference type="SAM" id="Phobius"/>
    </source>
</evidence>
<gene>
    <name evidence="7" type="primary">Or14a16_1</name>
    <name evidence="7" type="ORF">URIAAL_R05572</name>
</gene>
<evidence type="ECO:0000256" key="3">
    <source>
        <dbReference type="ARBA" id="ARBA00022725"/>
    </source>
</evidence>
<comment type="subcellular location">
    <subcellularLocation>
        <location evidence="1">Cell membrane</location>
        <topology evidence="1">Multi-pass membrane protein</topology>
    </subcellularLocation>
</comment>
<sequence>TCLPHLAVVSLLVSTGLIAHMKPLSISWPSLDVLVAVLYAVVPPTVNPLIYSMRNEEAK</sequence>
<evidence type="ECO:0000256" key="1">
    <source>
        <dbReference type="ARBA" id="ARBA00004651"/>
    </source>
</evidence>
<evidence type="ECO:0000256" key="5">
    <source>
        <dbReference type="ARBA" id="ARBA00023170"/>
    </source>
</evidence>
<keyword evidence="8" id="KW-1185">Reference proteome</keyword>
<comment type="caution">
    <text evidence="7">The sequence shown here is derived from an EMBL/GenBank/DDBJ whole genome shotgun (WGS) entry which is preliminary data.</text>
</comment>
<keyword evidence="2" id="KW-1003">Cell membrane</keyword>
<feature type="non-terminal residue" evidence="7">
    <location>
        <position position="59"/>
    </location>
</feature>
<keyword evidence="4" id="KW-0297">G-protein coupled receptor</keyword>
<evidence type="ECO:0000256" key="2">
    <source>
        <dbReference type="ARBA" id="ARBA00022475"/>
    </source>
</evidence>
<reference evidence="7 8" key="1">
    <citation type="submission" date="2019-09" db="EMBL/GenBank/DDBJ databases">
        <title>Bird 10,000 Genomes (B10K) Project - Family phase.</title>
        <authorList>
            <person name="Zhang G."/>
        </authorList>
    </citation>
    <scope>NUCLEOTIDE SEQUENCE [LARGE SCALE GENOMIC DNA]</scope>
    <source>
        <strain evidence="7">OUT-0019</strain>
        <tissue evidence="7">Blood</tissue>
    </source>
</reference>
<proteinExistence type="predicted"/>
<dbReference type="Gene3D" id="1.10.1220.70">
    <property type="match status" value="1"/>
</dbReference>
<dbReference type="GO" id="GO:0005886">
    <property type="term" value="C:plasma membrane"/>
    <property type="evidence" value="ECO:0007669"/>
    <property type="project" value="UniProtKB-SubCell"/>
</dbReference>
<evidence type="ECO:0000313" key="8">
    <source>
        <dbReference type="Proteomes" id="UP000535478"/>
    </source>
</evidence>
<evidence type="ECO:0000313" key="7">
    <source>
        <dbReference type="EMBL" id="NXV53681.1"/>
    </source>
</evidence>
<name>A0A7L3UPP5_URIAL</name>
<accession>A0A7L3UPP5</accession>
<dbReference type="EMBL" id="VZUE01013829">
    <property type="protein sequence ID" value="NXV53681.1"/>
    <property type="molecule type" value="Genomic_DNA"/>
</dbReference>
<dbReference type="InterPro" id="IPR050516">
    <property type="entry name" value="Olfactory_GPCR"/>
</dbReference>
<dbReference type="AlphaFoldDB" id="A0A7L3UPP5"/>
<dbReference type="GO" id="GO:0007608">
    <property type="term" value="P:sensory perception of smell"/>
    <property type="evidence" value="ECO:0007669"/>
    <property type="project" value="UniProtKB-KW"/>
</dbReference>
<feature type="transmembrane region" description="Helical" evidence="6">
    <location>
        <begin position="31"/>
        <end position="51"/>
    </location>
</feature>
<keyword evidence="4" id="KW-0807">Transducer</keyword>
<dbReference type="SUPFAM" id="SSF81321">
    <property type="entry name" value="Family A G protein-coupled receptor-like"/>
    <property type="match status" value="1"/>
</dbReference>
<dbReference type="PANTHER" id="PTHR26452">
    <property type="entry name" value="OLFACTORY RECEPTOR"/>
    <property type="match status" value="1"/>
</dbReference>
<keyword evidence="3" id="KW-0552">Olfaction</keyword>
<dbReference type="Proteomes" id="UP000535478">
    <property type="component" value="Unassembled WGS sequence"/>
</dbReference>
<evidence type="ECO:0000256" key="4">
    <source>
        <dbReference type="ARBA" id="ARBA00023040"/>
    </source>
</evidence>